<dbReference type="InterPro" id="IPR050266">
    <property type="entry name" value="AB_hydrolase_sf"/>
</dbReference>
<evidence type="ECO:0000259" key="1">
    <source>
        <dbReference type="Pfam" id="PF12697"/>
    </source>
</evidence>
<comment type="caution">
    <text evidence="2">The sequence shown here is derived from an EMBL/GenBank/DDBJ whole genome shotgun (WGS) entry which is preliminary data.</text>
</comment>
<protein>
    <submittedName>
        <fullName evidence="2">Alpha/beta fold hydrolase</fullName>
    </submittedName>
</protein>
<dbReference type="Pfam" id="PF12697">
    <property type="entry name" value="Abhydrolase_6"/>
    <property type="match status" value="1"/>
</dbReference>
<keyword evidence="3" id="KW-1185">Reference proteome</keyword>
<dbReference type="EMBL" id="BAAAQM010000001">
    <property type="protein sequence ID" value="GAA1952241.1"/>
    <property type="molecule type" value="Genomic_DNA"/>
</dbReference>
<evidence type="ECO:0000313" key="2">
    <source>
        <dbReference type="EMBL" id="GAA1952241.1"/>
    </source>
</evidence>
<proteinExistence type="predicted"/>
<accession>A0ABN2QI03</accession>
<dbReference type="Gene3D" id="3.40.50.1820">
    <property type="entry name" value="alpha/beta hydrolase"/>
    <property type="match status" value="1"/>
</dbReference>
<dbReference type="PANTHER" id="PTHR43798">
    <property type="entry name" value="MONOACYLGLYCEROL LIPASE"/>
    <property type="match status" value="1"/>
</dbReference>
<evidence type="ECO:0000313" key="3">
    <source>
        <dbReference type="Proteomes" id="UP001499854"/>
    </source>
</evidence>
<feature type="domain" description="AB hydrolase-1" evidence="1">
    <location>
        <begin position="92"/>
        <end position="282"/>
    </location>
</feature>
<dbReference type="PANTHER" id="PTHR43798:SF33">
    <property type="entry name" value="HYDROLASE, PUTATIVE (AFU_ORTHOLOGUE AFUA_2G14860)-RELATED"/>
    <property type="match status" value="1"/>
</dbReference>
<dbReference type="SUPFAM" id="SSF53474">
    <property type="entry name" value="alpha/beta-Hydrolases"/>
    <property type="match status" value="1"/>
</dbReference>
<dbReference type="Proteomes" id="UP001499854">
    <property type="component" value="Unassembled WGS sequence"/>
</dbReference>
<sequence length="308" mass="33259">MSSASSSSGKKSTIVRAKKVVAVGALRTTFRVLEVLAPGPGARWAERIWLTVPKQPWRPKSLPPVAEGEPFTMRIGASTVRGRTWGEGPTVYLMHGWGGTAEQLDAFVQPLVDAGHRVVSFDAPGHGNSTQSMAGRGLSTLPEFIESLRTAVERYGEPHAVIAHSFGAAAVVLAVLDGLPAGRVAVIAPMSDPIGFSYEFAKMLGFGERIRTRFLKVLEQRVGASMDVYDIPKRMRVVDPATLPPLLIVHDLGDRQVPVSSGERLQAMWPGAEFDPWTSLGHFRILIDPDVVGKIVAFSSVPRTLPVP</sequence>
<dbReference type="RefSeq" id="WP_344655146.1">
    <property type="nucleotide sequence ID" value="NZ_BAAAQM010000001.1"/>
</dbReference>
<keyword evidence="2" id="KW-0378">Hydrolase</keyword>
<gene>
    <name evidence="2" type="ORF">GCM10009838_04240</name>
</gene>
<reference evidence="2 3" key="1">
    <citation type="journal article" date="2019" name="Int. J. Syst. Evol. Microbiol.">
        <title>The Global Catalogue of Microorganisms (GCM) 10K type strain sequencing project: providing services to taxonomists for standard genome sequencing and annotation.</title>
        <authorList>
            <consortium name="The Broad Institute Genomics Platform"/>
            <consortium name="The Broad Institute Genome Sequencing Center for Infectious Disease"/>
            <person name="Wu L."/>
            <person name="Ma J."/>
        </authorList>
    </citation>
    <scope>NUCLEOTIDE SEQUENCE [LARGE SCALE GENOMIC DNA]</scope>
    <source>
        <strain evidence="2 3">JCM 16013</strain>
    </source>
</reference>
<name>A0ABN2QI03_9ACTN</name>
<dbReference type="GO" id="GO:0016787">
    <property type="term" value="F:hydrolase activity"/>
    <property type="evidence" value="ECO:0007669"/>
    <property type="project" value="UniProtKB-KW"/>
</dbReference>
<dbReference type="InterPro" id="IPR000073">
    <property type="entry name" value="AB_hydrolase_1"/>
</dbReference>
<dbReference type="InterPro" id="IPR029058">
    <property type="entry name" value="AB_hydrolase_fold"/>
</dbReference>
<organism evidence="2 3">
    <name type="scientific">Catenulispora subtropica</name>
    <dbReference type="NCBI Taxonomy" id="450798"/>
    <lineage>
        <taxon>Bacteria</taxon>
        <taxon>Bacillati</taxon>
        <taxon>Actinomycetota</taxon>
        <taxon>Actinomycetes</taxon>
        <taxon>Catenulisporales</taxon>
        <taxon>Catenulisporaceae</taxon>
        <taxon>Catenulispora</taxon>
    </lineage>
</organism>